<dbReference type="GO" id="GO:0042834">
    <property type="term" value="F:peptidoglycan binding"/>
    <property type="evidence" value="ECO:0007669"/>
    <property type="project" value="InterPro"/>
</dbReference>
<comment type="caution">
    <text evidence="3">The sequence shown here is derived from an EMBL/GenBank/DDBJ whole genome shotgun (WGS) entry which is preliminary data.</text>
</comment>
<gene>
    <name evidence="3" type="ORF">C2I19_14555</name>
</gene>
<dbReference type="AlphaFoldDB" id="A0A2S5DDV5"/>
<dbReference type="Gene3D" id="3.30.70.1070">
    <property type="entry name" value="Sporulation related repeat"/>
    <property type="match status" value="1"/>
</dbReference>
<protein>
    <submittedName>
        <fullName evidence="3">SPOR domain-containing protein</fullName>
    </submittedName>
</protein>
<dbReference type="SUPFAM" id="SSF110997">
    <property type="entry name" value="Sporulation related repeat"/>
    <property type="match status" value="1"/>
</dbReference>
<dbReference type="InterPro" id="IPR007730">
    <property type="entry name" value="SPOR-like_dom"/>
</dbReference>
<reference evidence="4" key="1">
    <citation type="submission" date="2018-02" db="EMBL/GenBank/DDBJ databases">
        <authorList>
            <person name="O'Hara-Hanley K."/>
            <person name="Soby S."/>
        </authorList>
    </citation>
    <scope>NUCLEOTIDE SEQUENCE [LARGE SCALE GENOMIC DNA]</scope>
    <source>
        <strain evidence="4">MWU14-2602</strain>
    </source>
</reference>
<evidence type="ECO:0000313" key="4">
    <source>
        <dbReference type="Proteomes" id="UP000237082"/>
    </source>
</evidence>
<evidence type="ECO:0000313" key="3">
    <source>
        <dbReference type="EMBL" id="POZ61290.1"/>
    </source>
</evidence>
<dbReference type="Proteomes" id="UP000237082">
    <property type="component" value="Unassembled WGS sequence"/>
</dbReference>
<keyword evidence="4" id="KW-1185">Reference proteome</keyword>
<evidence type="ECO:0000259" key="2">
    <source>
        <dbReference type="Pfam" id="PF05036"/>
    </source>
</evidence>
<accession>A0A2S5DDV5</accession>
<feature type="domain" description="SPOR" evidence="2">
    <location>
        <begin position="174"/>
        <end position="245"/>
    </location>
</feature>
<dbReference type="InterPro" id="IPR036680">
    <property type="entry name" value="SPOR-like_sf"/>
</dbReference>
<evidence type="ECO:0000256" key="1">
    <source>
        <dbReference type="SAM" id="MobiDB-lite"/>
    </source>
</evidence>
<feature type="region of interest" description="Disordered" evidence="1">
    <location>
        <begin position="73"/>
        <end position="128"/>
    </location>
</feature>
<sequence>MKWLVALVVVLNLLVAMYGTLKQRAPLDIHAQEVSPGLVRLLPPSWKTDASAAQASAPAAAASAPVAGKPAASAPVAQTKAEASTPAVKAPEKPAQKPAEAAGKKPQDKPAEKAAEKPADKPAEKTAAQEKATACYRWGALNDSLLARVKGGMPQLKLKAGQLQEDSKDENKGSGKFWVYYPPLATQSETKTLSAELKDKGFDNYIVGNDEFKGNLSLGLFGREEAAKTLVARLKAAGYDKAVVKSKSEPAKMTTLSFKALDATQAEHLKALQKRLTPGIPLKGC</sequence>
<feature type="compositionally biased region" description="Basic and acidic residues" evidence="1">
    <location>
        <begin position="102"/>
        <end position="128"/>
    </location>
</feature>
<name>A0A2S5DDV5_9NEIS</name>
<dbReference type="OrthoDB" id="5298866at2"/>
<dbReference type="Pfam" id="PF05036">
    <property type="entry name" value="SPOR"/>
    <property type="match status" value="1"/>
</dbReference>
<dbReference type="RefSeq" id="WP_103903412.1">
    <property type="nucleotide sequence ID" value="NZ_PQWB01000063.1"/>
</dbReference>
<dbReference type="EMBL" id="PQWB01000063">
    <property type="protein sequence ID" value="POZ61290.1"/>
    <property type="molecule type" value="Genomic_DNA"/>
</dbReference>
<organism evidence="3 4">
    <name type="scientific">Chromobacterium alticapitis</name>
    <dbReference type="NCBI Taxonomy" id="2073169"/>
    <lineage>
        <taxon>Bacteria</taxon>
        <taxon>Pseudomonadati</taxon>
        <taxon>Pseudomonadota</taxon>
        <taxon>Betaproteobacteria</taxon>
        <taxon>Neisseriales</taxon>
        <taxon>Chromobacteriaceae</taxon>
        <taxon>Chromobacterium</taxon>
    </lineage>
</organism>
<proteinExistence type="predicted"/>